<feature type="transmembrane region" description="Helical" evidence="5">
    <location>
        <begin position="468"/>
        <end position="488"/>
    </location>
</feature>
<evidence type="ECO:0000256" key="2">
    <source>
        <dbReference type="ARBA" id="ARBA00022692"/>
    </source>
</evidence>
<feature type="transmembrane region" description="Helical" evidence="5">
    <location>
        <begin position="88"/>
        <end position="106"/>
    </location>
</feature>
<accession>A0ABM9MDM6</accession>
<feature type="transmembrane region" description="Helical" evidence="5">
    <location>
        <begin position="136"/>
        <end position="160"/>
    </location>
</feature>
<dbReference type="RefSeq" id="WP_316516674.1">
    <property type="nucleotide sequence ID" value="NZ_OY726395.1"/>
</dbReference>
<evidence type="ECO:0000259" key="6">
    <source>
        <dbReference type="Pfam" id="PF13515"/>
    </source>
</evidence>
<evidence type="ECO:0000256" key="4">
    <source>
        <dbReference type="ARBA" id="ARBA00023136"/>
    </source>
</evidence>
<feature type="transmembrane region" description="Helical" evidence="5">
    <location>
        <begin position="63"/>
        <end position="82"/>
    </location>
</feature>
<feature type="transmembrane region" description="Helical" evidence="5">
    <location>
        <begin position="420"/>
        <end position="437"/>
    </location>
</feature>
<dbReference type="Pfam" id="PF13515">
    <property type="entry name" value="FUSC_2"/>
    <property type="match status" value="1"/>
</dbReference>
<keyword evidence="8" id="KW-1185">Reference proteome</keyword>
<keyword evidence="3 5" id="KW-1133">Transmembrane helix</keyword>
<dbReference type="EMBL" id="OY726395">
    <property type="protein sequence ID" value="CAJ1582689.1"/>
    <property type="molecule type" value="Genomic_DNA"/>
</dbReference>
<reference evidence="7 8" key="1">
    <citation type="submission" date="2023-08" db="EMBL/GenBank/DDBJ databases">
        <authorList>
            <person name="Folkvardsen B D."/>
            <person name="Norman A."/>
        </authorList>
    </citation>
    <scope>NUCLEOTIDE SEQUENCE [LARGE SCALE GENOMIC DNA]</scope>
    <source>
        <strain evidence="7 8">Mu0050</strain>
    </source>
</reference>
<keyword evidence="2 5" id="KW-0812">Transmembrane</keyword>
<evidence type="ECO:0000256" key="1">
    <source>
        <dbReference type="ARBA" id="ARBA00004141"/>
    </source>
</evidence>
<evidence type="ECO:0000313" key="7">
    <source>
        <dbReference type="EMBL" id="CAJ1582689.1"/>
    </source>
</evidence>
<sequence>MFRGPALPHSWPYIGEVARSLLGVLLAAAAALHWASPAAAVAAGGTAAIVGATALQGSAVRRLPIACAVSLGLGLATFLGHLSTGHTWLFVPTALAWTLGAGLLWALSSAAGLAAAAGGALLVAAAPTALGWSATFWSALGAAGLAVAAGLLQVVLVAAWPRQRWVAQRTALADAYGWVATTARRLALDPAASWDPTPLMDLREAVGATDRQARRRPPAFRGTHAWPERIAMTVNALRADADDPAVREVLLACADALAAIGAGGRAAALDARMALRRAEDHAAALSGSAATAAQRLHGQVAKAGALQLTGWPTAMHTGQTAPRRLLTYLRSAWGRILAQCNGDSPILRHASRLTAAVVIGLVVARVTETPQGYWIALTALLVLRPETAHTYTRCVSRIAGVTAGVVVASVITVLWQPSGLVAVTLAVAVLGLAYAVAGYGAVPLYAALAGAIVFLVDLGGTIDSPAMGQRVVATVIGGGLAVASHVVLPDRALVRLRQRAGELLRAESEYAATVVRAFVHPLAHPEDTLSSVWQRVTRARSAFEAAAGGVRAEMAQVRHWLTAYRAALNAITGACAALEGQLAAVHHATLDPRFVVAVDDYVDALRGELPSAGQMWTIDARHLAEADAQLRQAAGVLGKQDTSQRVLVAETETITRHLLTVAELS</sequence>
<keyword evidence="4 5" id="KW-0472">Membrane</keyword>
<feature type="transmembrane region" description="Helical" evidence="5">
    <location>
        <begin position="20"/>
        <end position="51"/>
    </location>
</feature>
<evidence type="ECO:0000256" key="3">
    <source>
        <dbReference type="ARBA" id="ARBA00022989"/>
    </source>
</evidence>
<feature type="domain" description="Integral membrane bound transporter" evidence="6">
    <location>
        <begin position="361"/>
        <end position="482"/>
    </location>
</feature>
<dbReference type="InterPro" id="IPR049453">
    <property type="entry name" value="Memb_transporter_dom"/>
</dbReference>
<feature type="transmembrane region" description="Helical" evidence="5">
    <location>
        <begin position="394"/>
        <end position="414"/>
    </location>
</feature>
<organism evidence="7 8">
    <name type="scientific">[Mycobacterium] wendilense</name>
    <dbReference type="NCBI Taxonomy" id="3064284"/>
    <lineage>
        <taxon>Bacteria</taxon>
        <taxon>Bacillati</taxon>
        <taxon>Actinomycetota</taxon>
        <taxon>Actinomycetes</taxon>
        <taxon>Mycobacteriales</taxon>
        <taxon>Mycobacteriaceae</taxon>
        <taxon>Mycolicibacter</taxon>
    </lineage>
</organism>
<gene>
    <name evidence="7" type="ORF">MU0050_002233</name>
</gene>
<name>A0ABM9MDM6_9MYCO</name>
<comment type="subcellular location">
    <subcellularLocation>
        <location evidence="1">Membrane</location>
        <topology evidence="1">Multi-pass membrane protein</topology>
    </subcellularLocation>
</comment>
<dbReference type="Proteomes" id="UP001190466">
    <property type="component" value="Chromosome"/>
</dbReference>
<evidence type="ECO:0000256" key="5">
    <source>
        <dbReference type="SAM" id="Phobius"/>
    </source>
</evidence>
<feature type="transmembrane region" description="Helical" evidence="5">
    <location>
        <begin position="444"/>
        <end position="462"/>
    </location>
</feature>
<protein>
    <submittedName>
        <fullName evidence="7">FUSC family protein</fullName>
    </submittedName>
</protein>
<evidence type="ECO:0000313" key="8">
    <source>
        <dbReference type="Proteomes" id="UP001190466"/>
    </source>
</evidence>
<proteinExistence type="predicted"/>
<feature type="transmembrane region" description="Helical" evidence="5">
    <location>
        <begin position="113"/>
        <end position="130"/>
    </location>
</feature>